<proteinExistence type="predicted"/>
<sequence>MVVQPLHGFDGAEHAQHAIVTSGVAHGIEVRAEQQRRCARLRRFIATADIADRILPARHSAPSPAPPLTAPHRRSSGYDSCVAPVVVPGSLQRRALSGAETDVIQHGLQRAQRQHHAIFARVVAHGADAPHFAVQRTERGANLNAEIVQHQFAYLVAVDALRDHHAKHVIHLVSEIAKGFQPHALNAFQQRITVQFVARDAVIQPFLQDQTGTFACAKQRRGGFGMVVEPLRSPVIHDHAEIEVVGVDHLVDAILMCVGTDALLHALTLADHRFHLRAQGDRRGTGRTAEAFLHAGRDRIQPPGIGFQRVAAQRCGGIGVQQHAVLATNRTELLQRLQHGG</sequence>
<reference evidence="2" key="1">
    <citation type="submission" date="2013-09" db="EMBL/GenBank/DDBJ databases">
        <title>Corchorus olitorius genome sequencing.</title>
        <authorList>
            <person name="Alam M."/>
            <person name="Haque M.S."/>
            <person name="Islam M.S."/>
            <person name="Emdad E.M."/>
            <person name="Islam M.M."/>
            <person name="Ahmed B."/>
            <person name="Halim A."/>
            <person name="Hossen Q.M.M."/>
            <person name="Hossain M.Z."/>
            <person name="Ahmed R."/>
            <person name="Khan M.M."/>
            <person name="Islam R."/>
            <person name="Rashid M.M."/>
            <person name="Khan S.A."/>
            <person name="Rahman M.S."/>
            <person name="Alam M."/>
            <person name="Yahiya A.S."/>
            <person name="Khan M.S."/>
            <person name="Azam M.S."/>
            <person name="Haque T."/>
            <person name="Lashkar M.Z.H."/>
            <person name="Akhand A.I."/>
            <person name="Morshed G."/>
            <person name="Roy S."/>
            <person name="Uddin K.S."/>
            <person name="Rabeya T."/>
            <person name="Hossain A.S."/>
            <person name="Chowdhury A."/>
            <person name="Snigdha A.R."/>
            <person name="Mortoza M.S."/>
            <person name="Matin S.A."/>
            <person name="Hoque S.M.E."/>
            <person name="Islam M.K."/>
            <person name="Roy D.K."/>
            <person name="Haider R."/>
            <person name="Moosa M.M."/>
            <person name="Elias S.M."/>
            <person name="Hasan A.M."/>
            <person name="Jahan S."/>
            <person name="Shafiuddin M."/>
            <person name="Mahmood N."/>
            <person name="Shommy N.S."/>
        </authorList>
    </citation>
    <scope>NUCLEOTIDE SEQUENCE [LARGE SCALE GENOMIC DNA]</scope>
    <source>
        <strain evidence="2">cv. O-4</strain>
    </source>
</reference>
<evidence type="ECO:0000313" key="2">
    <source>
        <dbReference type="Proteomes" id="UP000187203"/>
    </source>
</evidence>
<dbReference type="EMBL" id="AWUE01004820">
    <property type="protein sequence ID" value="OMP13227.1"/>
    <property type="molecule type" value="Genomic_DNA"/>
</dbReference>
<accession>A0A1R3L1Q8</accession>
<dbReference type="Proteomes" id="UP000187203">
    <property type="component" value="Unassembled WGS sequence"/>
</dbReference>
<name>A0A1R3L1Q8_9ROSI</name>
<keyword evidence="2" id="KW-1185">Reference proteome</keyword>
<protein>
    <submittedName>
        <fullName evidence="1">Uncharacterized protein</fullName>
    </submittedName>
</protein>
<organism evidence="1 2">
    <name type="scientific">Corchorus olitorius</name>
    <dbReference type="NCBI Taxonomy" id="93759"/>
    <lineage>
        <taxon>Eukaryota</taxon>
        <taxon>Viridiplantae</taxon>
        <taxon>Streptophyta</taxon>
        <taxon>Embryophyta</taxon>
        <taxon>Tracheophyta</taxon>
        <taxon>Spermatophyta</taxon>
        <taxon>Magnoliopsida</taxon>
        <taxon>eudicotyledons</taxon>
        <taxon>Gunneridae</taxon>
        <taxon>Pentapetalae</taxon>
        <taxon>rosids</taxon>
        <taxon>malvids</taxon>
        <taxon>Malvales</taxon>
        <taxon>Malvaceae</taxon>
        <taxon>Grewioideae</taxon>
        <taxon>Apeibeae</taxon>
        <taxon>Corchorus</taxon>
    </lineage>
</organism>
<gene>
    <name evidence="1" type="ORF">COLO4_02049</name>
</gene>
<evidence type="ECO:0000313" key="1">
    <source>
        <dbReference type="EMBL" id="OMP13227.1"/>
    </source>
</evidence>
<comment type="caution">
    <text evidence="1">The sequence shown here is derived from an EMBL/GenBank/DDBJ whole genome shotgun (WGS) entry which is preliminary data.</text>
</comment>
<dbReference type="AlphaFoldDB" id="A0A1R3L1Q8"/>